<dbReference type="HAMAP" id="MF_00218">
    <property type="entry name" value="URO_D"/>
    <property type="match status" value="1"/>
</dbReference>
<feature type="site" description="Transition state stabilizer" evidence="10">
    <location>
        <position position="413"/>
    </location>
</feature>
<dbReference type="RefSeq" id="WP_146445213.1">
    <property type="nucleotide sequence ID" value="NZ_SJPR01000003.1"/>
</dbReference>
<comment type="caution">
    <text evidence="10">Lacks conserved residue(s) required for the propagation of feature annotation.</text>
</comment>
<sequence length="681" mass="73923">MSDPASIDTAVESKKGFDGLRVVSLESRRAAEMAKLIEKQKGVALVSPSMREELVDDDRPAIEFAHRLVGGEIDMVLLLTGVGVRMFIEQVERHVGRQRLLDALSDIPTLARGPKPVAVMRELGLTPTHRAPAPNTWREVLATIDANLPVANQTIGLQEYGETNPSLIAGLEARGARVDRLQVYRWALPDDTAPLEANAKRLAAGEVDVVMLTSANQLNNLLVVAERLGIEEAVREGFRNAVVVSIGPTTSERLRALDLPVDIESSGAMGKMVADAASGAHAIIERKAKLRQLLTGEPAARVVGVATHEDSDDQKGRNGRRPLADESRLQVLRDAVAGQPWADSDFLRACRREPVTRTPVWLMRQAGRYMPEYREVRAKTSFLDLCKNPALCSEVMCTAVDYLGVDAAIIFSDLLPILEPMGFDLEFAKGDGPKIHNPVRESEDVDRVVDLTSVDSLWFVVETVKQTRADLPSGLPLIGFAGAPFTLASYAIEGGGSRNYLHTRTLMQRDEGAWAELMRRFARAAALYLNAQIAAGAQAVQLFDSWVGCLGPADYRRYVLPYTKELIDALDPRAVVIHFGAGNPELLPLIAEAGGDVVGVDWRVELATAWDRLGPNVAVQGNLDPLTLLAPRETVERRARGLLASVAGRPGHIFNLGHGIVPPTPPENARALVDAVHAGIA</sequence>
<evidence type="ECO:0000256" key="2">
    <source>
        <dbReference type="ARBA" id="ARBA00004804"/>
    </source>
</evidence>
<dbReference type="OrthoDB" id="9806656at2"/>
<evidence type="ECO:0000256" key="1">
    <source>
        <dbReference type="ARBA" id="ARBA00004514"/>
    </source>
</evidence>
<dbReference type="CDD" id="cd00717">
    <property type="entry name" value="URO-D"/>
    <property type="match status" value="1"/>
</dbReference>
<reference evidence="15 16" key="1">
    <citation type="submission" date="2019-02" db="EMBL/GenBank/DDBJ databases">
        <title>Deep-cultivation of Planctomycetes and their phenomic and genomic characterization uncovers novel biology.</title>
        <authorList>
            <person name="Wiegand S."/>
            <person name="Jogler M."/>
            <person name="Boedeker C."/>
            <person name="Pinto D."/>
            <person name="Vollmers J."/>
            <person name="Rivas-Marin E."/>
            <person name="Kohn T."/>
            <person name="Peeters S.H."/>
            <person name="Heuer A."/>
            <person name="Rast P."/>
            <person name="Oberbeckmann S."/>
            <person name="Bunk B."/>
            <person name="Jeske O."/>
            <person name="Meyerdierks A."/>
            <person name="Storesund J.E."/>
            <person name="Kallscheuer N."/>
            <person name="Luecker S."/>
            <person name="Lage O.M."/>
            <person name="Pohl T."/>
            <person name="Merkel B.J."/>
            <person name="Hornburger P."/>
            <person name="Mueller R.-W."/>
            <person name="Bruemmer F."/>
            <person name="Labrenz M."/>
            <person name="Spormann A.M."/>
            <person name="Op Den Camp H."/>
            <person name="Overmann J."/>
            <person name="Amann R."/>
            <person name="Jetten M.S.M."/>
            <person name="Mascher T."/>
            <person name="Medema M.H."/>
            <person name="Devos D.P."/>
            <person name="Kaster A.-K."/>
            <person name="Ovreas L."/>
            <person name="Rohde M."/>
            <person name="Galperin M.Y."/>
            <person name="Jogler C."/>
        </authorList>
    </citation>
    <scope>NUCLEOTIDE SEQUENCE [LARGE SCALE GENOMIC DNA]</scope>
    <source>
        <strain evidence="15 16">Pla108</strain>
    </source>
</reference>
<keyword evidence="6 10" id="KW-0963">Cytoplasm</keyword>
<comment type="similarity">
    <text evidence="3 10 11">Belongs to the uroporphyrinogen decarboxylase family.</text>
</comment>
<feature type="binding site" evidence="10">
    <location>
        <position position="658"/>
    </location>
    <ligand>
        <name>substrate</name>
    </ligand>
</feature>
<evidence type="ECO:0000256" key="10">
    <source>
        <dbReference type="HAMAP-Rule" id="MF_00218"/>
    </source>
</evidence>
<evidence type="ECO:0000256" key="5">
    <source>
        <dbReference type="ARBA" id="ARBA00012288"/>
    </source>
</evidence>
<dbReference type="InterPro" id="IPR000257">
    <property type="entry name" value="Uroporphyrinogen_deCOase"/>
</dbReference>
<feature type="domain" description="Uroporphyrinogen decarboxylase (URO-D)" evidence="13">
    <location>
        <begin position="359"/>
        <end position="368"/>
    </location>
</feature>
<comment type="caution">
    <text evidence="15">The sequence shown here is derived from an EMBL/GenBank/DDBJ whole genome shotgun (WGS) entry which is preliminary data.</text>
</comment>
<dbReference type="InterPro" id="IPR006361">
    <property type="entry name" value="Uroporphyrinogen_deCO2ase_HemE"/>
</dbReference>
<feature type="binding site" evidence="10">
    <location>
        <position position="490"/>
    </location>
    <ligand>
        <name>substrate</name>
    </ligand>
</feature>
<dbReference type="InterPro" id="IPR003754">
    <property type="entry name" value="4pyrrol_synth_uPrphyn_synth"/>
</dbReference>
<comment type="subunit">
    <text evidence="4 10">Homodimer.</text>
</comment>
<dbReference type="GO" id="GO:0005829">
    <property type="term" value="C:cytosol"/>
    <property type="evidence" value="ECO:0007669"/>
    <property type="project" value="UniProtKB-SubCell"/>
</dbReference>
<evidence type="ECO:0000256" key="11">
    <source>
        <dbReference type="RuleBase" id="RU004169"/>
    </source>
</evidence>
<dbReference type="PROSITE" id="PS00906">
    <property type="entry name" value="UROD_1"/>
    <property type="match status" value="1"/>
</dbReference>
<dbReference type="PANTHER" id="PTHR21091:SF169">
    <property type="entry name" value="UROPORPHYRINOGEN DECARBOXYLASE"/>
    <property type="match status" value="1"/>
</dbReference>
<name>A0A5C6AB69_9BACT</name>
<dbReference type="Gene3D" id="3.20.20.210">
    <property type="match status" value="1"/>
</dbReference>
<comment type="pathway">
    <text evidence="2 10">Porphyrin-containing compound metabolism; protoporphyrin-IX biosynthesis; coproporphyrinogen-III from 5-aminolevulinate: step 4/4.</text>
</comment>
<evidence type="ECO:0000256" key="8">
    <source>
        <dbReference type="ARBA" id="ARBA00023239"/>
    </source>
</evidence>
<evidence type="ECO:0000256" key="7">
    <source>
        <dbReference type="ARBA" id="ARBA00022793"/>
    </source>
</evidence>
<evidence type="ECO:0000313" key="16">
    <source>
        <dbReference type="Proteomes" id="UP000317421"/>
    </source>
</evidence>
<protein>
    <recommendedName>
        <fullName evidence="5 10">Uroporphyrinogen decarboxylase</fullName>
        <shortName evidence="10">UPD</shortName>
        <shortName evidence="10">URO-D</shortName>
        <ecNumber evidence="5 10">4.1.1.37</ecNumber>
    </recommendedName>
</protein>
<dbReference type="UniPathway" id="UPA00251">
    <property type="reaction ID" value="UER00321"/>
</dbReference>
<keyword evidence="7 10" id="KW-0210">Decarboxylase</keyword>
<dbReference type="EMBL" id="SJPR01000003">
    <property type="protein sequence ID" value="TWT96696.1"/>
    <property type="molecule type" value="Genomic_DNA"/>
</dbReference>
<evidence type="ECO:0000256" key="3">
    <source>
        <dbReference type="ARBA" id="ARBA00009935"/>
    </source>
</evidence>
<feature type="binding site" evidence="10">
    <location>
        <position position="413"/>
    </location>
    <ligand>
        <name>substrate</name>
    </ligand>
</feature>
<dbReference type="GO" id="GO:0006782">
    <property type="term" value="P:protoporphyrinogen IX biosynthetic process"/>
    <property type="evidence" value="ECO:0007669"/>
    <property type="project" value="UniProtKB-UniRule"/>
</dbReference>
<comment type="function">
    <text evidence="10">Catalyzes the decarboxylation of four acetate groups of uroporphyrinogen-III to yield coproporphyrinogen-III.</text>
</comment>
<dbReference type="FunFam" id="3.20.20.210:FF:000008">
    <property type="entry name" value="Uroporphyrinogen decarboxylase"/>
    <property type="match status" value="1"/>
</dbReference>
<dbReference type="SUPFAM" id="SSF51726">
    <property type="entry name" value="UROD/MetE-like"/>
    <property type="match status" value="1"/>
</dbReference>
<feature type="domain" description="Uroporphyrinogen decarboxylase (URO-D)" evidence="14">
    <location>
        <begin position="478"/>
        <end position="494"/>
    </location>
</feature>
<gene>
    <name evidence="10 15" type="primary">hemE</name>
    <name evidence="15" type="ORF">Pla108_24700</name>
</gene>
<evidence type="ECO:0000256" key="12">
    <source>
        <dbReference type="SAM" id="MobiDB-lite"/>
    </source>
</evidence>
<dbReference type="Proteomes" id="UP000317421">
    <property type="component" value="Unassembled WGS sequence"/>
</dbReference>
<evidence type="ECO:0000256" key="9">
    <source>
        <dbReference type="ARBA" id="ARBA00023244"/>
    </source>
</evidence>
<evidence type="ECO:0000256" key="6">
    <source>
        <dbReference type="ARBA" id="ARBA00022490"/>
    </source>
</evidence>
<dbReference type="EC" id="4.1.1.37" evidence="5 10"/>
<dbReference type="Pfam" id="PF01208">
    <property type="entry name" value="URO-D"/>
    <property type="match status" value="1"/>
</dbReference>
<feature type="binding site" evidence="10">
    <location>
        <position position="545"/>
    </location>
    <ligand>
        <name>substrate</name>
    </ligand>
</feature>
<dbReference type="PROSITE" id="PS00907">
    <property type="entry name" value="UROD_2"/>
    <property type="match status" value="1"/>
</dbReference>
<evidence type="ECO:0000313" key="15">
    <source>
        <dbReference type="EMBL" id="TWT96696.1"/>
    </source>
</evidence>
<feature type="compositionally biased region" description="Basic and acidic residues" evidence="12">
    <location>
        <begin position="307"/>
        <end position="324"/>
    </location>
</feature>
<keyword evidence="8 10" id="KW-0456">Lyase</keyword>
<evidence type="ECO:0000256" key="4">
    <source>
        <dbReference type="ARBA" id="ARBA00011738"/>
    </source>
</evidence>
<dbReference type="AlphaFoldDB" id="A0A5C6AB69"/>
<organism evidence="15 16">
    <name type="scientific">Botrimarina colliarenosi</name>
    <dbReference type="NCBI Taxonomy" id="2528001"/>
    <lineage>
        <taxon>Bacteria</taxon>
        <taxon>Pseudomonadati</taxon>
        <taxon>Planctomycetota</taxon>
        <taxon>Planctomycetia</taxon>
        <taxon>Pirellulales</taxon>
        <taxon>Lacipirellulaceae</taxon>
        <taxon>Botrimarina</taxon>
    </lineage>
</organism>
<comment type="catalytic activity">
    <reaction evidence="10">
        <text>uroporphyrinogen III + 4 H(+) = coproporphyrinogen III + 4 CO2</text>
        <dbReference type="Rhea" id="RHEA:19865"/>
        <dbReference type="ChEBI" id="CHEBI:15378"/>
        <dbReference type="ChEBI" id="CHEBI:16526"/>
        <dbReference type="ChEBI" id="CHEBI:57308"/>
        <dbReference type="ChEBI" id="CHEBI:57309"/>
        <dbReference type="EC" id="4.1.1.37"/>
    </reaction>
</comment>
<dbReference type="Pfam" id="PF02602">
    <property type="entry name" value="HEM4"/>
    <property type="match status" value="1"/>
</dbReference>
<proteinExistence type="inferred from homology"/>
<evidence type="ECO:0000259" key="13">
    <source>
        <dbReference type="PROSITE" id="PS00906"/>
    </source>
</evidence>
<dbReference type="InterPro" id="IPR038071">
    <property type="entry name" value="UROD/MetE-like_sf"/>
</dbReference>
<dbReference type="PANTHER" id="PTHR21091">
    <property type="entry name" value="METHYLTETRAHYDROFOLATE:HOMOCYSTEINE METHYLTRANSFERASE RELATED"/>
    <property type="match status" value="1"/>
</dbReference>
<dbReference type="GO" id="GO:0004852">
    <property type="term" value="F:uroporphyrinogen-III synthase activity"/>
    <property type="evidence" value="ECO:0007669"/>
    <property type="project" value="InterPro"/>
</dbReference>
<keyword evidence="9 10" id="KW-0627">Porphyrin biosynthesis</keyword>
<dbReference type="InterPro" id="IPR036108">
    <property type="entry name" value="4pyrrol_syn_uPrphyn_synt_sf"/>
</dbReference>
<dbReference type="GO" id="GO:0004853">
    <property type="term" value="F:uroporphyrinogen decarboxylase activity"/>
    <property type="evidence" value="ECO:0007669"/>
    <property type="project" value="UniProtKB-UniRule"/>
</dbReference>
<accession>A0A5C6AB69</accession>
<comment type="subcellular location">
    <subcellularLocation>
        <location evidence="1">Cytoplasm</location>
        <location evidence="1">Cytosol</location>
    </subcellularLocation>
</comment>
<feature type="binding site" evidence="10">
    <location>
        <begin position="364"/>
        <end position="368"/>
    </location>
    <ligand>
        <name>substrate</name>
    </ligand>
</feature>
<feature type="region of interest" description="Disordered" evidence="12">
    <location>
        <begin position="304"/>
        <end position="324"/>
    </location>
</feature>
<dbReference type="Gene3D" id="3.40.50.10090">
    <property type="match status" value="2"/>
</dbReference>
<keyword evidence="16" id="KW-1185">Reference proteome</keyword>
<dbReference type="CDD" id="cd06578">
    <property type="entry name" value="HemD"/>
    <property type="match status" value="1"/>
</dbReference>
<evidence type="ECO:0000259" key="14">
    <source>
        <dbReference type="PROSITE" id="PS00907"/>
    </source>
</evidence>
<dbReference type="NCBIfam" id="TIGR01464">
    <property type="entry name" value="hemE"/>
    <property type="match status" value="1"/>
</dbReference>
<dbReference type="SUPFAM" id="SSF69618">
    <property type="entry name" value="HemD-like"/>
    <property type="match status" value="1"/>
</dbReference>